<protein>
    <submittedName>
        <fullName evidence="1">Uncharacterized protein</fullName>
    </submittedName>
</protein>
<sequence length="154" mass="17729">MKQQSSRTIEPVALRCQVKALRQSIKGMGAPSAPTLSPQRHAIVQRVQHLKMFSRGQTPEQLDDIAQLKEQRVREAINTQFPGIGQKTFQHHDFYELLLDLDSRIGLGEWRLRESCEEVIVYASYGSVFPGLRFQKQGERYHCRGFNFDIRLAS</sequence>
<organism evidence="1 2">
    <name type="scientific">Vibrio tapetis subsp. tapetis</name>
    <dbReference type="NCBI Taxonomy" id="1671868"/>
    <lineage>
        <taxon>Bacteria</taxon>
        <taxon>Pseudomonadati</taxon>
        <taxon>Pseudomonadota</taxon>
        <taxon>Gammaproteobacteria</taxon>
        <taxon>Vibrionales</taxon>
        <taxon>Vibrionaceae</taxon>
        <taxon>Vibrio</taxon>
    </lineage>
</organism>
<dbReference type="Proteomes" id="UP000235828">
    <property type="component" value="Chromosome A"/>
</dbReference>
<keyword evidence="2" id="KW-1185">Reference proteome</keyword>
<evidence type="ECO:0000313" key="2">
    <source>
        <dbReference type="Proteomes" id="UP000235828"/>
    </source>
</evidence>
<reference evidence="1 2" key="1">
    <citation type="submission" date="2017-10" db="EMBL/GenBank/DDBJ databases">
        <authorList>
            <person name="Banno H."/>
            <person name="Chua N.-H."/>
        </authorList>
    </citation>
    <scope>NUCLEOTIDE SEQUENCE [LARGE SCALE GENOMIC DNA]</scope>
    <source>
        <strain evidence="1">Vibrio tapetis CECT4600</strain>
    </source>
</reference>
<dbReference type="EMBL" id="LT960611">
    <property type="protein sequence ID" value="SON51411.1"/>
    <property type="molecule type" value="Genomic_DNA"/>
</dbReference>
<dbReference type="RefSeq" id="WP_102523737.1">
    <property type="nucleotide sequence ID" value="NZ_LT960611.1"/>
</dbReference>
<proteinExistence type="predicted"/>
<dbReference type="AlphaFoldDB" id="A0A2N8ZHM5"/>
<dbReference type="KEGG" id="vta:A3464"/>
<evidence type="ECO:0000313" key="1">
    <source>
        <dbReference type="EMBL" id="SON51411.1"/>
    </source>
</evidence>
<gene>
    <name evidence="1" type="ORF">VTAP4600_A3464</name>
</gene>
<accession>A0A2N8ZHM5</accession>
<dbReference type="OrthoDB" id="5905710at2"/>
<name>A0A2N8ZHM5_9VIBR</name>